<dbReference type="PANTHER" id="PTHR43381">
    <property type="entry name" value="TRANSLATION INITIATION FACTOR IF-2-RELATED"/>
    <property type="match status" value="1"/>
</dbReference>
<dbReference type="HAMAP" id="MF_00100_B">
    <property type="entry name" value="IF_2_B"/>
    <property type="match status" value="1"/>
</dbReference>
<dbReference type="FunFam" id="2.40.30.10:FF:000008">
    <property type="entry name" value="Translation initiation factor IF-2"/>
    <property type="match status" value="1"/>
</dbReference>
<evidence type="ECO:0000259" key="10">
    <source>
        <dbReference type="PROSITE" id="PS51722"/>
    </source>
</evidence>
<reference evidence="11 12" key="1">
    <citation type="submission" date="2018-08" db="EMBL/GenBank/DDBJ databases">
        <title>Pallidiluteibacterium maritimus gen. nov., sp. nov., isolated from coastal sediment.</title>
        <authorList>
            <person name="Zhou L.Y."/>
        </authorList>
    </citation>
    <scope>NUCLEOTIDE SEQUENCE [LARGE SCALE GENOMIC DNA]</scope>
    <source>
        <strain evidence="11 12">XSD2</strain>
    </source>
</reference>
<evidence type="ECO:0000256" key="8">
    <source>
        <dbReference type="RuleBase" id="RU000644"/>
    </source>
</evidence>
<evidence type="ECO:0000256" key="5">
    <source>
        <dbReference type="ARBA" id="ARBA00022917"/>
    </source>
</evidence>
<dbReference type="Pfam" id="PF04760">
    <property type="entry name" value="IF2_N"/>
    <property type="match status" value="1"/>
</dbReference>
<dbReference type="InterPro" id="IPR044145">
    <property type="entry name" value="IF2_II"/>
</dbReference>
<dbReference type="EMBL" id="QWGR01000002">
    <property type="protein sequence ID" value="RIJ50019.1"/>
    <property type="molecule type" value="Genomic_DNA"/>
</dbReference>
<dbReference type="GO" id="GO:0005525">
    <property type="term" value="F:GTP binding"/>
    <property type="evidence" value="ECO:0007669"/>
    <property type="project" value="UniProtKB-KW"/>
</dbReference>
<keyword evidence="4 7" id="KW-0547">Nucleotide-binding</keyword>
<comment type="caution">
    <text evidence="11">The sequence shown here is derived from an EMBL/GenBank/DDBJ whole genome shotgun (WGS) entry which is preliminary data.</text>
</comment>
<comment type="similarity">
    <text evidence="1 7 8">Belongs to the TRAFAC class translation factor GTPase superfamily. Classic translation factor GTPase family. IF-2 subfamily.</text>
</comment>
<dbReference type="InterPro" id="IPR053905">
    <property type="entry name" value="EF-G-like_DII"/>
</dbReference>
<evidence type="ECO:0000256" key="4">
    <source>
        <dbReference type="ARBA" id="ARBA00022741"/>
    </source>
</evidence>
<dbReference type="CDD" id="cd03702">
    <property type="entry name" value="IF2_mtIF2_II"/>
    <property type="match status" value="1"/>
</dbReference>
<feature type="compositionally biased region" description="Basic and acidic residues" evidence="9">
    <location>
        <begin position="64"/>
        <end position="77"/>
    </location>
</feature>
<feature type="region of interest" description="Disordered" evidence="9">
    <location>
        <begin position="214"/>
        <end position="344"/>
    </location>
</feature>
<accession>A0A399T4J7</accession>
<dbReference type="Pfam" id="PF22042">
    <property type="entry name" value="EF-G_D2"/>
    <property type="match status" value="1"/>
</dbReference>
<dbReference type="Pfam" id="PF11987">
    <property type="entry name" value="IF-2"/>
    <property type="match status" value="1"/>
</dbReference>
<feature type="compositionally biased region" description="Basic and acidic residues" evidence="9">
    <location>
        <begin position="285"/>
        <end position="298"/>
    </location>
</feature>
<evidence type="ECO:0000256" key="6">
    <source>
        <dbReference type="ARBA" id="ARBA00023134"/>
    </source>
</evidence>
<dbReference type="InterPro" id="IPR005225">
    <property type="entry name" value="Small_GTP-bd"/>
</dbReference>
<feature type="compositionally biased region" description="Basic and acidic residues" evidence="9">
    <location>
        <begin position="257"/>
        <end position="267"/>
    </location>
</feature>
<organism evidence="11 12">
    <name type="scientific">Maribellus luteus</name>
    <dbReference type="NCBI Taxonomy" id="2305463"/>
    <lineage>
        <taxon>Bacteria</taxon>
        <taxon>Pseudomonadati</taxon>
        <taxon>Bacteroidota</taxon>
        <taxon>Bacteroidia</taxon>
        <taxon>Marinilabiliales</taxon>
        <taxon>Prolixibacteraceae</taxon>
        <taxon>Maribellus</taxon>
    </lineage>
</organism>
<dbReference type="FunFam" id="3.40.50.10050:FF:000001">
    <property type="entry name" value="Translation initiation factor IF-2"/>
    <property type="match status" value="1"/>
</dbReference>
<feature type="binding site" evidence="7">
    <location>
        <begin position="491"/>
        <end position="498"/>
    </location>
    <ligand>
        <name>GTP</name>
        <dbReference type="ChEBI" id="CHEBI:37565"/>
    </ligand>
</feature>
<gene>
    <name evidence="7" type="primary">infB</name>
    <name evidence="11" type="ORF">D1614_04545</name>
</gene>
<comment type="function">
    <text evidence="7 8">One of the essential components for the initiation of protein synthesis. Protects formylmethionyl-tRNA from spontaneous hydrolysis and promotes its binding to the 30S ribosomal subunits. Also involved in the hydrolysis of GTP during the formation of the 70S ribosomal complex.</text>
</comment>
<dbReference type="InterPro" id="IPR036925">
    <property type="entry name" value="TIF_IF2_dom3_sf"/>
</dbReference>
<dbReference type="AlphaFoldDB" id="A0A399T4J7"/>
<comment type="caution">
    <text evidence="7">Lacks conserved residue(s) required for the propagation of feature annotation.</text>
</comment>
<keyword evidence="5 7" id="KW-0648">Protein biosynthesis</keyword>
<evidence type="ECO:0000256" key="9">
    <source>
        <dbReference type="SAM" id="MobiDB-lite"/>
    </source>
</evidence>
<keyword evidence="6 7" id="KW-0342">GTP-binding</keyword>
<dbReference type="Gene3D" id="2.40.30.10">
    <property type="entry name" value="Translation factors"/>
    <property type="match status" value="2"/>
</dbReference>
<feature type="compositionally biased region" description="Basic and acidic residues" evidence="9">
    <location>
        <begin position="177"/>
        <end position="199"/>
    </location>
</feature>
<dbReference type="InterPro" id="IPR009000">
    <property type="entry name" value="Transl_B-barrel_sf"/>
</dbReference>
<dbReference type="SUPFAM" id="SSF52540">
    <property type="entry name" value="P-loop containing nucleoside triphosphate hydrolases"/>
    <property type="match status" value="1"/>
</dbReference>
<dbReference type="CDD" id="cd03692">
    <property type="entry name" value="mtIF2_IVc"/>
    <property type="match status" value="1"/>
</dbReference>
<keyword evidence="12" id="KW-1185">Reference proteome</keyword>
<dbReference type="RefSeq" id="WP_119436706.1">
    <property type="nucleotide sequence ID" value="NZ_QWGR01000002.1"/>
</dbReference>
<feature type="compositionally biased region" description="Pro residues" evidence="9">
    <location>
        <begin position="96"/>
        <end position="111"/>
    </location>
</feature>
<dbReference type="FunFam" id="3.40.50.300:FF:000019">
    <property type="entry name" value="Translation initiation factor IF-2"/>
    <property type="match status" value="1"/>
</dbReference>
<dbReference type="GO" id="GO:0003924">
    <property type="term" value="F:GTPase activity"/>
    <property type="evidence" value="ECO:0007669"/>
    <property type="project" value="UniProtKB-UniRule"/>
</dbReference>
<dbReference type="OrthoDB" id="9811804at2"/>
<feature type="domain" description="Tr-type G" evidence="10">
    <location>
        <begin position="482"/>
        <end position="652"/>
    </location>
</feature>
<feature type="compositionally biased region" description="Low complexity" evidence="9">
    <location>
        <begin position="167"/>
        <end position="176"/>
    </location>
</feature>
<dbReference type="Gene3D" id="3.40.50.10050">
    <property type="entry name" value="Translation initiation factor IF- 2, domain 3"/>
    <property type="match status" value="1"/>
</dbReference>
<dbReference type="GO" id="GO:0003743">
    <property type="term" value="F:translation initiation factor activity"/>
    <property type="evidence" value="ECO:0007669"/>
    <property type="project" value="UniProtKB-UniRule"/>
</dbReference>
<evidence type="ECO:0000256" key="1">
    <source>
        <dbReference type="ARBA" id="ARBA00007733"/>
    </source>
</evidence>
<feature type="binding site" evidence="7">
    <location>
        <begin position="538"/>
        <end position="542"/>
    </location>
    <ligand>
        <name>GTP</name>
        <dbReference type="ChEBI" id="CHEBI:37565"/>
    </ligand>
</feature>
<dbReference type="Pfam" id="PF00009">
    <property type="entry name" value="GTP_EFTU"/>
    <property type="match status" value="1"/>
</dbReference>
<dbReference type="GO" id="GO:0005737">
    <property type="term" value="C:cytoplasm"/>
    <property type="evidence" value="ECO:0007669"/>
    <property type="project" value="UniProtKB-SubCell"/>
</dbReference>
<dbReference type="InterPro" id="IPR000795">
    <property type="entry name" value="T_Tr_GTP-bd_dom"/>
</dbReference>
<feature type="compositionally biased region" description="Basic and acidic residues" evidence="9">
    <location>
        <begin position="214"/>
        <end position="249"/>
    </location>
</feature>
<evidence type="ECO:0000256" key="3">
    <source>
        <dbReference type="ARBA" id="ARBA00022540"/>
    </source>
</evidence>
<feature type="compositionally biased region" description="Basic and acidic residues" evidence="9">
    <location>
        <begin position="112"/>
        <end position="125"/>
    </location>
</feature>
<dbReference type="PANTHER" id="PTHR43381:SF5">
    <property type="entry name" value="TR-TYPE G DOMAIN-CONTAINING PROTEIN"/>
    <property type="match status" value="1"/>
</dbReference>
<dbReference type="Gene3D" id="3.40.50.300">
    <property type="entry name" value="P-loop containing nucleotide triphosphate hydrolases"/>
    <property type="match status" value="1"/>
</dbReference>
<name>A0A399T4J7_9BACT</name>
<feature type="compositionally biased region" description="Basic and acidic residues" evidence="9">
    <location>
        <begin position="133"/>
        <end position="166"/>
    </location>
</feature>
<dbReference type="FunFam" id="2.40.30.10:FF:000007">
    <property type="entry name" value="Translation initiation factor IF-2"/>
    <property type="match status" value="1"/>
</dbReference>
<protein>
    <recommendedName>
        <fullName evidence="2 7">Translation initiation factor IF-2</fullName>
    </recommendedName>
</protein>
<feature type="region of interest" description="Disordered" evidence="9">
    <location>
        <begin position="64"/>
        <end position="199"/>
    </location>
</feature>
<dbReference type="InterPro" id="IPR006847">
    <property type="entry name" value="IF2_N"/>
</dbReference>
<evidence type="ECO:0000256" key="7">
    <source>
        <dbReference type="HAMAP-Rule" id="MF_00100"/>
    </source>
</evidence>
<proteinExistence type="inferred from homology"/>
<dbReference type="PROSITE" id="PS01176">
    <property type="entry name" value="IF2"/>
    <property type="match status" value="1"/>
</dbReference>
<keyword evidence="3 7" id="KW-0396">Initiation factor</keyword>
<feature type="binding site" evidence="7">
    <location>
        <begin position="592"/>
        <end position="595"/>
    </location>
    <ligand>
        <name>GTP</name>
        <dbReference type="ChEBI" id="CHEBI:37565"/>
    </ligand>
</feature>
<dbReference type="PROSITE" id="PS51722">
    <property type="entry name" value="G_TR_2"/>
    <property type="match status" value="1"/>
</dbReference>
<dbReference type="NCBIfam" id="TIGR00231">
    <property type="entry name" value="small_GTP"/>
    <property type="match status" value="1"/>
</dbReference>
<evidence type="ECO:0000313" key="12">
    <source>
        <dbReference type="Proteomes" id="UP000265926"/>
    </source>
</evidence>
<sequence length="983" mass="108890">MAGTVRLSKLARECNVGIHTIVEYLHKKGYDIDSNPNTKVDTEAVKLLEQEYKVDISLKKESEKISLKSQRPKKEVLTIDGEEEVAEPVTKAEAPAPAPTPAPAPKPAPAPEKPKPEEIKIERPAAEAPKILGKIDLDEHNKPKKKAEEPVKEEPKAAEVKPEVVKETPAPEAPVASKKEEIKEEPKMQPVVEKAEPEMVETEIPKVEEVKVVGRINLDDINQKTRPDKKTREEKERERQERNRQRAAEHSAANQQKEAKPDDDNMIRTRVQKLNGPTVLGKIELPQKKESSDSDQNSRNKKRRKRIPKDAVGGRVNVDRPQSPNQPKGKFQVNKTGAAGGKKKRLLKKEVNEEDVQKQIKDTLARLTTKGKSKGSKHRRDKRAAATERMHADMEKQMLEQNILKVTEFVTVAELATMMNVGVNQIISSCMSLGLFVSINQRLDAETLSVVAEEFDYKVEFVSVEIQEAIEEEADAEEDLKSRPPIVTVMGHVDHGKTSLLDYVRNANVIAGEAGGITQHIGAYNVKLEDGRVITFLDTPGHEAFTAMRARGAQVTDIAIIIVAADDNVMPQTVEAINHAAAAGVPIVFAINKIDKPGANPEKIKEELANMNYLVEEWGGKYQSHDISAKNGIGIEELLEKVLLEAEMLELRANPDKKAHGTIIESELDKGRGYVSTVLVQNGTLRVGDILIAGQYFGHVKAMFNERNQRITEVGPAQPAIILGLNGAPQAGDKFNVMDSERDARNITNKREQLAREQGLRTQKHITLDEIGRRIAIGNFQELNLIVKGDVDGSIEALSDSLIKLSTEEIQVNIKHKAVGQITESDILLAAASEAIVIGFQVRPSLNARKLAEKEQIDIRLYSIIYDAINEIKAAMEGMLAPEIKEEILGTVEVMETFKITKVGTVAGCLVRDGKIIRNAKARVIRDGIVIYSGTLGSLKRFKEDVKEVKNGYECGLNIDNFNDIKVGDHIEAFHEIEVAKQL</sequence>
<dbReference type="Proteomes" id="UP000265926">
    <property type="component" value="Unassembled WGS sequence"/>
</dbReference>
<dbReference type="InterPro" id="IPR023115">
    <property type="entry name" value="TIF_IF2_dom3"/>
</dbReference>
<evidence type="ECO:0000256" key="2">
    <source>
        <dbReference type="ARBA" id="ARBA00020675"/>
    </source>
</evidence>
<dbReference type="InterPro" id="IPR000178">
    <property type="entry name" value="TF_IF2_bacterial-like"/>
</dbReference>
<evidence type="ECO:0000313" key="11">
    <source>
        <dbReference type="EMBL" id="RIJ50019.1"/>
    </source>
</evidence>
<dbReference type="InterPro" id="IPR015760">
    <property type="entry name" value="TIF_IF2"/>
</dbReference>
<dbReference type="InterPro" id="IPR027417">
    <property type="entry name" value="P-loop_NTPase"/>
</dbReference>
<comment type="subcellular location">
    <subcellularLocation>
        <location evidence="7">Cytoplasm</location>
    </subcellularLocation>
</comment>
<dbReference type="SUPFAM" id="SSF50447">
    <property type="entry name" value="Translation proteins"/>
    <property type="match status" value="2"/>
</dbReference>
<dbReference type="NCBIfam" id="TIGR00487">
    <property type="entry name" value="IF-2"/>
    <property type="match status" value="1"/>
</dbReference>
<dbReference type="CDD" id="cd01887">
    <property type="entry name" value="IF2_eIF5B"/>
    <property type="match status" value="1"/>
</dbReference>
<keyword evidence="7" id="KW-0963">Cytoplasm</keyword>
<dbReference type="SUPFAM" id="SSF52156">
    <property type="entry name" value="Initiation factor IF2/eIF5b, domain 3"/>
    <property type="match status" value="1"/>
</dbReference>